<keyword evidence="3" id="KW-0809">Transit peptide</keyword>
<sequence length="103" mass="12259">MANLNFTKEILPPIKLYRQLHRLHRQLPKEFRLIGDNYLRDEFRRHRNIDNPLQIIGFLSSWKVYLDQLSTGSSTLNTDHLLAKLSNEQTSQLFELLNEIKKL</sequence>
<accession>A0A4T0EYS6</accession>
<dbReference type="EMBL" id="SPOI01000079">
    <property type="protein sequence ID" value="TIB38010.1"/>
    <property type="molecule type" value="Genomic_DNA"/>
</dbReference>
<proteinExistence type="inferred from homology"/>
<keyword evidence="5 6" id="KW-0143">Chaperone</keyword>
<dbReference type="Pfam" id="PF13233">
    <property type="entry name" value="Complex1_LYR_2"/>
    <property type="match status" value="1"/>
</dbReference>
<evidence type="ECO:0000313" key="9">
    <source>
        <dbReference type="Proteomes" id="UP000306954"/>
    </source>
</evidence>
<gene>
    <name evidence="8" type="ORF">E3P86_01904</name>
    <name evidence="7" type="ORF">E3P90_03028</name>
</gene>
<dbReference type="InterPro" id="IPR008381">
    <property type="entry name" value="SDHAF3/Sdh7"/>
</dbReference>
<comment type="similarity">
    <text evidence="2 6">Belongs to the complex I LYR family. SDHAF3 subfamily.</text>
</comment>
<dbReference type="GO" id="GO:0005758">
    <property type="term" value="C:mitochondrial intermembrane space"/>
    <property type="evidence" value="ECO:0007669"/>
    <property type="project" value="TreeGrafter"/>
</dbReference>
<dbReference type="GO" id="GO:0034553">
    <property type="term" value="P:mitochondrial respiratory chain complex II assembly"/>
    <property type="evidence" value="ECO:0007669"/>
    <property type="project" value="UniProtKB-UniRule"/>
</dbReference>
<reference evidence="9 10" key="1">
    <citation type="submission" date="2019-03" db="EMBL/GenBank/DDBJ databases">
        <title>Sequencing 23 genomes of Wallemia ichthyophaga.</title>
        <authorList>
            <person name="Gostincar C."/>
        </authorList>
    </citation>
    <scope>NUCLEOTIDE SEQUENCE [LARGE SCALE GENOMIC DNA]</scope>
    <source>
        <strain evidence="8 10">EXF-6200</strain>
        <strain evidence="7 9">EXF-8621</strain>
    </source>
</reference>
<evidence type="ECO:0000256" key="3">
    <source>
        <dbReference type="ARBA" id="ARBA00022946"/>
    </source>
</evidence>
<dbReference type="Proteomes" id="UP000310689">
    <property type="component" value="Unassembled WGS sequence"/>
</dbReference>
<dbReference type="CDD" id="cd20270">
    <property type="entry name" value="Complex1_LYR_SDHAF3_LYRM10"/>
    <property type="match status" value="1"/>
</dbReference>
<dbReference type="GO" id="GO:0006105">
    <property type="term" value="P:succinate metabolic process"/>
    <property type="evidence" value="ECO:0007669"/>
    <property type="project" value="TreeGrafter"/>
</dbReference>
<dbReference type="AlphaFoldDB" id="A0A4T0EYS6"/>
<comment type="subcellular location">
    <subcellularLocation>
        <location evidence="1 6">Mitochondrion matrix</location>
    </subcellularLocation>
</comment>
<comment type="function">
    <text evidence="6">Plays an essential role in the assembly of succinate dehydrogenase (SDH), an enzyme complex (also referred to as respiratory complex II) that is a component of both the tricarboxylic acid (TCA) cycle and the mitochondrial electron transport chain, and which couples the oxidation of succinate to fumarate with the reduction of ubiquinone (coenzyme Q) to ubiquinol. Promotes maturation of the iron-sulfur protein subunit of the SDH catalytic dimer, protecting it from the deleterious effects of oxidants. May act together with SDHAF1.</text>
</comment>
<evidence type="ECO:0000313" key="7">
    <source>
        <dbReference type="EMBL" id="TIB10002.1"/>
    </source>
</evidence>
<dbReference type="EMBL" id="SPOF01000035">
    <property type="protein sequence ID" value="TIB10002.1"/>
    <property type="molecule type" value="Genomic_DNA"/>
</dbReference>
<comment type="caution">
    <text evidence="8">The sequence shown here is derived from an EMBL/GenBank/DDBJ whole genome shotgun (WGS) entry which is preliminary data.</text>
</comment>
<dbReference type="OrthoDB" id="278329at2759"/>
<dbReference type="PANTHER" id="PTHR13137">
    <property type="entry name" value="DC11 ACN9 HOMOLOG"/>
    <property type="match status" value="1"/>
</dbReference>
<dbReference type="Proteomes" id="UP000306954">
    <property type="component" value="Unassembled WGS sequence"/>
</dbReference>
<evidence type="ECO:0000256" key="1">
    <source>
        <dbReference type="ARBA" id="ARBA00004305"/>
    </source>
</evidence>
<evidence type="ECO:0000313" key="10">
    <source>
        <dbReference type="Proteomes" id="UP000310689"/>
    </source>
</evidence>
<dbReference type="PANTHER" id="PTHR13137:SF6">
    <property type="entry name" value="SUCCINATE DEHYDROGENASE ASSEMBLY FACTOR 3, MITOCHONDRIAL"/>
    <property type="match status" value="1"/>
</dbReference>
<evidence type="ECO:0000256" key="4">
    <source>
        <dbReference type="ARBA" id="ARBA00023128"/>
    </source>
</evidence>
<name>A0A4T0EYS6_WALIC</name>
<protein>
    <recommendedName>
        <fullName evidence="6">Succinate dehydrogenase assembly factor 3</fullName>
        <shortName evidence="6">SDH assembly factor 3</shortName>
        <shortName evidence="6">SDHAF3</shortName>
    </recommendedName>
</protein>
<evidence type="ECO:0000313" key="8">
    <source>
        <dbReference type="EMBL" id="TIB38010.1"/>
    </source>
</evidence>
<evidence type="ECO:0000256" key="2">
    <source>
        <dbReference type="ARBA" id="ARBA00006020"/>
    </source>
</evidence>
<keyword evidence="4 6" id="KW-0496">Mitochondrion</keyword>
<comment type="subunit">
    <text evidence="6">Interacts with the iron-sulfur protein subunit within the SDH catalytic dimer.</text>
</comment>
<organism evidence="8 10">
    <name type="scientific">Wallemia ichthyophaga</name>
    <dbReference type="NCBI Taxonomy" id="245174"/>
    <lineage>
        <taxon>Eukaryota</taxon>
        <taxon>Fungi</taxon>
        <taxon>Dikarya</taxon>
        <taxon>Basidiomycota</taxon>
        <taxon>Wallemiomycotina</taxon>
        <taxon>Wallemiomycetes</taxon>
        <taxon>Wallemiales</taxon>
        <taxon>Wallemiaceae</taxon>
        <taxon>Wallemia</taxon>
    </lineage>
</organism>
<dbReference type="GO" id="GO:0005759">
    <property type="term" value="C:mitochondrial matrix"/>
    <property type="evidence" value="ECO:0007669"/>
    <property type="project" value="UniProtKB-SubCell"/>
</dbReference>
<evidence type="ECO:0000256" key="6">
    <source>
        <dbReference type="RuleBase" id="RU368039"/>
    </source>
</evidence>
<evidence type="ECO:0000256" key="5">
    <source>
        <dbReference type="ARBA" id="ARBA00023186"/>
    </source>
</evidence>